<keyword evidence="1" id="KW-0805">Transcription regulation</keyword>
<feature type="domain" description="HTH lacI-type" evidence="4">
    <location>
        <begin position="11"/>
        <end position="65"/>
    </location>
</feature>
<keyword evidence="3" id="KW-0804">Transcription</keyword>
<dbReference type="PANTHER" id="PTHR30146:SF109">
    <property type="entry name" value="HTH-TYPE TRANSCRIPTIONAL REGULATOR GALS"/>
    <property type="match status" value="1"/>
</dbReference>
<dbReference type="Pfam" id="PF13377">
    <property type="entry name" value="Peripla_BP_3"/>
    <property type="match status" value="1"/>
</dbReference>
<dbReference type="CDD" id="cd01392">
    <property type="entry name" value="HTH_LacI"/>
    <property type="match status" value="1"/>
</dbReference>
<evidence type="ECO:0000313" key="5">
    <source>
        <dbReference type="EMBL" id="MDD7961479.1"/>
    </source>
</evidence>
<dbReference type="PROSITE" id="PS50932">
    <property type="entry name" value="HTH_LACI_2"/>
    <property type="match status" value="1"/>
</dbReference>
<accession>A0ABT5SFC1</accession>
<evidence type="ECO:0000256" key="3">
    <source>
        <dbReference type="ARBA" id="ARBA00023163"/>
    </source>
</evidence>
<dbReference type="SUPFAM" id="SSF47413">
    <property type="entry name" value="lambda repressor-like DNA-binding domains"/>
    <property type="match status" value="1"/>
</dbReference>
<dbReference type="SMART" id="SM00354">
    <property type="entry name" value="HTH_LACI"/>
    <property type="match status" value="1"/>
</dbReference>
<name>A0ABT5SFC1_9MICO</name>
<dbReference type="InterPro" id="IPR000843">
    <property type="entry name" value="HTH_LacI"/>
</dbReference>
<evidence type="ECO:0000259" key="4">
    <source>
        <dbReference type="PROSITE" id="PS50932"/>
    </source>
</evidence>
<dbReference type="Pfam" id="PF00356">
    <property type="entry name" value="LacI"/>
    <property type="match status" value="1"/>
</dbReference>
<dbReference type="InterPro" id="IPR046335">
    <property type="entry name" value="LacI/GalR-like_sensor"/>
</dbReference>
<dbReference type="EMBL" id="JAQZCI010000001">
    <property type="protein sequence ID" value="MDD7961479.1"/>
    <property type="molecule type" value="Genomic_DNA"/>
</dbReference>
<proteinExistence type="predicted"/>
<gene>
    <name evidence="5" type="ORF">PUW80_03840</name>
</gene>
<dbReference type="Gene3D" id="3.40.50.2300">
    <property type="match status" value="2"/>
</dbReference>
<dbReference type="PROSITE" id="PS00356">
    <property type="entry name" value="HTH_LACI_1"/>
    <property type="match status" value="1"/>
</dbReference>
<dbReference type="Gene3D" id="1.10.260.40">
    <property type="entry name" value="lambda repressor-like DNA-binding domains"/>
    <property type="match status" value="1"/>
</dbReference>
<dbReference type="InterPro" id="IPR028082">
    <property type="entry name" value="Peripla_BP_I"/>
</dbReference>
<organism evidence="5 6">
    <name type="scientific">Microbacterium thalli</name>
    <dbReference type="NCBI Taxonomy" id="3027921"/>
    <lineage>
        <taxon>Bacteria</taxon>
        <taxon>Bacillati</taxon>
        <taxon>Actinomycetota</taxon>
        <taxon>Actinomycetes</taxon>
        <taxon>Micrococcales</taxon>
        <taxon>Microbacteriaceae</taxon>
        <taxon>Microbacterium</taxon>
    </lineage>
</organism>
<dbReference type="RefSeq" id="WP_274263956.1">
    <property type="nucleotide sequence ID" value="NZ_JAQZCI010000001.1"/>
</dbReference>
<evidence type="ECO:0000256" key="2">
    <source>
        <dbReference type="ARBA" id="ARBA00023125"/>
    </source>
</evidence>
<evidence type="ECO:0000256" key="1">
    <source>
        <dbReference type="ARBA" id="ARBA00023015"/>
    </source>
</evidence>
<dbReference type="PANTHER" id="PTHR30146">
    <property type="entry name" value="LACI-RELATED TRANSCRIPTIONAL REPRESSOR"/>
    <property type="match status" value="1"/>
</dbReference>
<comment type="caution">
    <text evidence="5">The sequence shown here is derived from an EMBL/GenBank/DDBJ whole genome shotgun (WGS) entry which is preliminary data.</text>
</comment>
<dbReference type="Proteomes" id="UP001218170">
    <property type="component" value="Unassembled WGS sequence"/>
</dbReference>
<evidence type="ECO:0000313" key="6">
    <source>
        <dbReference type="Proteomes" id="UP001218170"/>
    </source>
</evidence>
<reference evidence="5 6" key="1">
    <citation type="submission" date="2023-02" db="EMBL/GenBank/DDBJ databases">
        <title>Study of novel species of the Microbacterium genus.</title>
        <authorList>
            <person name="Arroyo-Herrera I."/>
            <person name="Roman-Ponce B."/>
            <person name="Vasquez-Murrieta M.S."/>
        </authorList>
    </citation>
    <scope>NUCLEOTIDE SEQUENCE [LARGE SCALE GENOMIC DNA]</scope>
    <source>
        <strain evidence="5 6">NE1TT3</strain>
    </source>
</reference>
<dbReference type="GO" id="GO:0003677">
    <property type="term" value="F:DNA binding"/>
    <property type="evidence" value="ECO:0007669"/>
    <property type="project" value="UniProtKB-KW"/>
</dbReference>
<keyword evidence="6" id="KW-1185">Reference proteome</keyword>
<dbReference type="InterPro" id="IPR010982">
    <property type="entry name" value="Lambda_DNA-bd_dom_sf"/>
</dbReference>
<protein>
    <submittedName>
        <fullName evidence="5">LacI family DNA-binding transcriptional regulator</fullName>
    </submittedName>
</protein>
<sequence length="332" mass="34151">MSEEAPGRLRVGVRDVAAAAGVSTQTVSRVLNDHPHIRPETRDRVVAAMAELGYRVNNAARSLGTATTRTIGVLASDIDLFGPAAGIAALERAARSAGRWTATAYADGVDAASVAEAAEHLLAQGVDGIVLVAPHTTAIEALDLVRSGVPIVSLPGDASAPAQRQAEGAALAVDHLVELGHRRIGQVSGPSEWLEAIARDRGAADALARHDLTAAGRWAGDWSAGSGAALAAPIADALRGTDPPTAFVVANDQMALGLISGLDALGVSVPRDVSVVGFDDHPDAAFYRPALTTVRLDIAGEARRCVAVLLGEPHPAAPEPPRLVVRASTRSR</sequence>
<dbReference type="SUPFAM" id="SSF53822">
    <property type="entry name" value="Periplasmic binding protein-like I"/>
    <property type="match status" value="1"/>
</dbReference>
<keyword evidence="2 5" id="KW-0238">DNA-binding</keyword>